<dbReference type="GO" id="GO:0004620">
    <property type="term" value="F:phospholipase activity"/>
    <property type="evidence" value="ECO:0007669"/>
    <property type="project" value="UniProtKB-ARBA"/>
</dbReference>
<dbReference type="Pfam" id="PF01764">
    <property type="entry name" value="Lipase_3"/>
    <property type="match status" value="1"/>
</dbReference>
<evidence type="ECO:0000256" key="2">
    <source>
        <dbReference type="ARBA" id="ARBA00022946"/>
    </source>
</evidence>
<keyword evidence="7" id="KW-1185">Reference proteome</keyword>
<evidence type="ECO:0000256" key="4">
    <source>
        <dbReference type="ARBA" id="ARBA00023098"/>
    </source>
</evidence>
<protein>
    <recommendedName>
        <fullName evidence="5">Fungal lipase-type domain-containing protein</fullName>
    </recommendedName>
</protein>
<dbReference type="SUPFAM" id="SSF53474">
    <property type="entry name" value="alpha/beta-Hydrolases"/>
    <property type="match status" value="1"/>
</dbReference>
<dbReference type="GO" id="GO:0016042">
    <property type="term" value="P:lipid catabolic process"/>
    <property type="evidence" value="ECO:0007669"/>
    <property type="project" value="UniProtKB-KW"/>
</dbReference>
<dbReference type="Gene3D" id="3.40.50.1820">
    <property type="entry name" value="alpha/beta hydrolase"/>
    <property type="match status" value="1"/>
</dbReference>
<evidence type="ECO:0000313" key="6">
    <source>
        <dbReference type="EMBL" id="NEZ54217.1"/>
    </source>
</evidence>
<comment type="caution">
    <text evidence="6">The sequence shown here is derived from an EMBL/GenBank/DDBJ whole genome shotgun (WGS) entry which is preliminary data.</text>
</comment>
<evidence type="ECO:0000259" key="5">
    <source>
        <dbReference type="Pfam" id="PF01764"/>
    </source>
</evidence>
<evidence type="ECO:0000256" key="3">
    <source>
        <dbReference type="ARBA" id="ARBA00022963"/>
    </source>
</evidence>
<proteinExistence type="predicted"/>
<sequence>MCFLTNIIRLNIMLDFSKVHPPADSNFDCKRAIELANLIMVAYDEYEIWDKHGAEGKKLGAPDEETILGSSALVNLDKYRDNRDEDYGRINASWDQASDDTRLAYKRVTNFWYSQTSGEDFFEDVNDVLQTDVLKVWEKLSERMNKGADERWALPRLGMRDQVFGFIAERELEGGTHGLFLVFRGTRENAEWFNNFRVGPLTFLENDQYGQVRNGFYRIYNKKRGKGDRETIRTTIETYFNQYPKDKLEKTRIFITGHSLGAGLAILAAAHLVKKVGINPILYTFASPRVGDEAFSQSIAQLQEAYRIINSEDLIQAVPLPTTLILDDEMLKDNSPLQKFVGLARETIEEFTGGLTDMTYQHVGVPVGFTKQTGTVAGNHNLGSTYRNALNQ</sequence>
<keyword evidence="1" id="KW-0378">Hydrolase</keyword>
<reference evidence="6 7" key="1">
    <citation type="journal article" date="2020" name="Microb. Ecol.">
        <title>Ecogenomics of the Marine Benthic Filamentous Cyanobacterium Adonisia.</title>
        <authorList>
            <person name="Walter J.M."/>
            <person name="Coutinho F.H."/>
            <person name="Leomil L."/>
            <person name="Hargreaves P.I."/>
            <person name="Campeao M.E."/>
            <person name="Vieira V.V."/>
            <person name="Silva B.S."/>
            <person name="Fistarol G.O."/>
            <person name="Salomon P.S."/>
            <person name="Sawabe T."/>
            <person name="Mino S."/>
            <person name="Hosokawa M."/>
            <person name="Miyashita H."/>
            <person name="Maruyama F."/>
            <person name="van Verk M.C."/>
            <person name="Dutilh B.E."/>
            <person name="Thompson C.C."/>
            <person name="Thompson F.L."/>
        </authorList>
    </citation>
    <scope>NUCLEOTIDE SEQUENCE [LARGE SCALE GENOMIC DNA]</scope>
    <source>
        <strain evidence="6 7">CCMR0081</strain>
    </source>
</reference>
<name>A0A6M0RD35_9CYAN</name>
<evidence type="ECO:0000256" key="1">
    <source>
        <dbReference type="ARBA" id="ARBA00022801"/>
    </source>
</evidence>
<dbReference type="InterPro" id="IPR002921">
    <property type="entry name" value="Fungal_lipase-type"/>
</dbReference>
<gene>
    <name evidence="6" type="ORF">DXZ20_00545</name>
</gene>
<evidence type="ECO:0000313" key="7">
    <source>
        <dbReference type="Proteomes" id="UP000481033"/>
    </source>
</evidence>
<dbReference type="InterPro" id="IPR029058">
    <property type="entry name" value="AB_hydrolase_fold"/>
</dbReference>
<organism evidence="6 7">
    <name type="scientific">Adonisia turfae CCMR0081</name>
    <dbReference type="NCBI Taxonomy" id="2292702"/>
    <lineage>
        <taxon>Bacteria</taxon>
        <taxon>Bacillati</taxon>
        <taxon>Cyanobacteriota</taxon>
        <taxon>Adonisia</taxon>
        <taxon>Adonisia turfae</taxon>
    </lineage>
</organism>
<feature type="domain" description="Fungal lipase-type" evidence="5">
    <location>
        <begin position="180"/>
        <end position="320"/>
    </location>
</feature>
<keyword evidence="3" id="KW-0442">Lipid degradation</keyword>
<dbReference type="EMBL" id="QXHD01000001">
    <property type="protein sequence ID" value="NEZ54217.1"/>
    <property type="molecule type" value="Genomic_DNA"/>
</dbReference>
<keyword evidence="2" id="KW-0809">Transit peptide</keyword>
<dbReference type="PANTHER" id="PTHR31403">
    <property type="entry name" value="PHOSPHOLIPASE A1-IBETA2, CHLOROPLASTIC"/>
    <property type="match status" value="1"/>
</dbReference>
<keyword evidence="4" id="KW-0443">Lipid metabolism</keyword>
<dbReference type="Proteomes" id="UP000481033">
    <property type="component" value="Unassembled WGS sequence"/>
</dbReference>
<dbReference type="AlphaFoldDB" id="A0A6M0RD35"/>
<accession>A0A6M0RD35</accession>
<dbReference type="PANTHER" id="PTHR31403:SF7">
    <property type="entry name" value="PHOSPHOLIPASE A1-IGAMMA3, CHLOROPLASTIC"/>
    <property type="match status" value="1"/>
</dbReference>